<gene>
    <name evidence="1" type="ORF">SSOG_08723</name>
</gene>
<reference evidence="1 2" key="1">
    <citation type="submission" date="2009-02" db="EMBL/GenBank/DDBJ databases">
        <title>Annotation of Streptomyces hygroscopicus strain ATCC 53653.</title>
        <authorList>
            <consortium name="The Broad Institute Genome Sequencing Platform"/>
            <consortium name="Broad Institute Microbial Sequencing Center"/>
            <person name="Fischbach M."/>
            <person name="Godfrey P."/>
            <person name="Ward D."/>
            <person name="Young S."/>
            <person name="Zeng Q."/>
            <person name="Koehrsen M."/>
            <person name="Alvarado L."/>
            <person name="Berlin A.M."/>
            <person name="Bochicchio J."/>
            <person name="Borenstein D."/>
            <person name="Chapman S.B."/>
            <person name="Chen Z."/>
            <person name="Engels R."/>
            <person name="Freedman E."/>
            <person name="Gellesch M."/>
            <person name="Goldberg J."/>
            <person name="Griggs A."/>
            <person name="Gujja S."/>
            <person name="Heilman E.R."/>
            <person name="Heiman D.I."/>
            <person name="Hepburn T.A."/>
            <person name="Howarth C."/>
            <person name="Jen D."/>
            <person name="Larson L."/>
            <person name="Lewis B."/>
            <person name="Mehta T."/>
            <person name="Park D."/>
            <person name="Pearson M."/>
            <person name="Richards J."/>
            <person name="Roberts A."/>
            <person name="Saif S."/>
            <person name="Shea T.D."/>
            <person name="Shenoy N."/>
            <person name="Sisk P."/>
            <person name="Stolte C."/>
            <person name="Sykes S.N."/>
            <person name="Thomson T."/>
            <person name="Walk T."/>
            <person name="White J."/>
            <person name="Yandava C."/>
            <person name="Straight P."/>
            <person name="Clardy J."/>
            <person name="Hung D."/>
            <person name="Kolter R."/>
            <person name="Mekalanos J."/>
            <person name="Walker S."/>
            <person name="Walsh C.T."/>
            <person name="Wieland-Brown L.C."/>
            <person name="Haas B."/>
            <person name="Nusbaum C."/>
            <person name="Birren B."/>
        </authorList>
    </citation>
    <scope>NUCLEOTIDE SEQUENCE [LARGE SCALE GENOMIC DNA]</scope>
    <source>
        <strain evidence="1 2">ATCC 53653</strain>
    </source>
</reference>
<dbReference type="Proteomes" id="UP000003963">
    <property type="component" value="Unassembled WGS sequence"/>
</dbReference>
<dbReference type="Gene3D" id="3.30.450.40">
    <property type="match status" value="1"/>
</dbReference>
<dbReference type="SUPFAM" id="SSF55781">
    <property type="entry name" value="GAF domain-like"/>
    <property type="match status" value="1"/>
</dbReference>
<evidence type="ECO:0000313" key="2">
    <source>
        <dbReference type="Proteomes" id="UP000003963"/>
    </source>
</evidence>
<keyword evidence="2" id="KW-1185">Reference proteome</keyword>
<dbReference type="HOGENOM" id="CLU_2774156_0_0_11"/>
<dbReference type="RefSeq" id="WP_009720806.1">
    <property type="nucleotide sequence ID" value="NZ_GG657754.1"/>
</dbReference>
<accession>D9WH83</accession>
<dbReference type="STRING" id="457427.SSOG_08723"/>
<name>D9WH83_9ACTN</name>
<evidence type="ECO:0000313" key="1">
    <source>
        <dbReference type="EMBL" id="EFL29009.1"/>
    </source>
</evidence>
<proteinExistence type="predicted"/>
<organism evidence="1 2">
    <name type="scientific">Streptomyces himastatinicus ATCC 53653</name>
    <dbReference type="NCBI Taxonomy" id="457427"/>
    <lineage>
        <taxon>Bacteria</taxon>
        <taxon>Bacillati</taxon>
        <taxon>Actinomycetota</taxon>
        <taxon>Actinomycetes</taxon>
        <taxon>Kitasatosporales</taxon>
        <taxon>Streptomycetaceae</taxon>
        <taxon>Streptomyces</taxon>
        <taxon>Streptomyces violaceusniger group</taxon>
    </lineage>
</organism>
<dbReference type="AlphaFoldDB" id="D9WH83"/>
<dbReference type="InterPro" id="IPR029016">
    <property type="entry name" value="GAF-like_dom_sf"/>
</dbReference>
<sequence>MEQGSGLLRLGPSAARLASAAVSSTDLTATAMPVISRLMRETRETASLGVPNGVNMVFVHVSAVRVRWR</sequence>
<protein>
    <submittedName>
        <fullName evidence="1">Uncharacterized protein</fullName>
    </submittedName>
</protein>
<dbReference type="EMBL" id="GG657754">
    <property type="protein sequence ID" value="EFL29009.1"/>
    <property type="molecule type" value="Genomic_DNA"/>
</dbReference>